<dbReference type="EMBL" id="PIPP01000001">
    <property type="protein sequence ID" value="RUO38781.1"/>
    <property type="molecule type" value="Genomic_DNA"/>
</dbReference>
<proteinExistence type="predicted"/>
<protein>
    <recommendedName>
        <fullName evidence="4">Pilus assembly protein TadE</fullName>
    </recommendedName>
</protein>
<comment type="caution">
    <text evidence="2">The sequence shown here is derived from an EMBL/GenBank/DDBJ whole genome shotgun (WGS) entry which is preliminary data.</text>
</comment>
<sequence length="193" mass="22126">MSRLSWGYRWHGQSMLEVAISLFFFCVFIATITQLLWIFLAQQMLQATTLSAARFAAKASMDNAGVQMLIQNRIKAIPGLQIHIPKIQRVAPTDEDVKTHGIYDARNKRHRLPAEFPELNLSLLTREEQEKFLQLRVLQIEIEYCFSLRVPLAATLIKSATKASIHCQLQQRNKPMLPIHTKASVPLANDFWL</sequence>
<feature type="transmembrane region" description="Helical" evidence="1">
    <location>
        <begin position="20"/>
        <end position="40"/>
    </location>
</feature>
<dbReference type="RefSeq" id="WP_126806044.1">
    <property type="nucleotide sequence ID" value="NZ_PIPP01000001.1"/>
</dbReference>
<gene>
    <name evidence="2" type="ORF">CWE13_03880</name>
</gene>
<name>A0A432WYL9_9GAMM</name>
<dbReference type="AlphaFoldDB" id="A0A432WYL9"/>
<evidence type="ECO:0008006" key="4">
    <source>
        <dbReference type="Google" id="ProtNLM"/>
    </source>
</evidence>
<evidence type="ECO:0000256" key="1">
    <source>
        <dbReference type="SAM" id="Phobius"/>
    </source>
</evidence>
<evidence type="ECO:0000313" key="3">
    <source>
        <dbReference type="Proteomes" id="UP000286934"/>
    </source>
</evidence>
<keyword evidence="1" id="KW-0472">Membrane</keyword>
<keyword evidence="1" id="KW-0812">Transmembrane</keyword>
<evidence type="ECO:0000313" key="2">
    <source>
        <dbReference type="EMBL" id="RUO38781.1"/>
    </source>
</evidence>
<accession>A0A432WYL9</accession>
<reference evidence="3" key="1">
    <citation type="journal article" date="2018" name="Front. Microbiol.">
        <title>Genome-Based Analysis Reveals the Taxonomy and Diversity of the Family Idiomarinaceae.</title>
        <authorList>
            <person name="Liu Y."/>
            <person name="Lai Q."/>
            <person name="Shao Z."/>
        </authorList>
    </citation>
    <scope>NUCLEOTIDE SEQUENCE [LARGE SCALE GENOMIC DNA]</scope>
    <source>
        <strain evidence="3">AIS</strain>
    </source>
</reference>
<organism evidence="2 3">
    <name type="scientific">Aliidiomarina shirensis</name>
    <dbReference type="NCBI Taxonomy" id="1048642"/>
    <lineage>
        <taxon>Bacteria</taxon>
        <taxon>Pseudomonadati</taxon>
        <taxon>Pseudomonadota</taxon>
        <taxon>Gammaproteobacteria</taxon>
        <taxon>Alteromonadales</taxon>
        <taxon>Idiomarinaceae</taxon>
        <taxon>Aliidiomarina</taxon>
    </lineage>
</organism>
<keyword evidence="1" id="KW-1133">Transmembrane helix</keyword>
<dbReference type="OrthoDB" id="6400195at2"/>
<keyword evidence="3" id="KW-1185">Reference proteome</keyword>
<dbReference type="Proteomes" id="UP000286934">
    <property type="component" value="Unassembled WGS sequence"/>
</dbReference>